<protein>
    <submittedName>
        <fullName evidence="1">Uncharacterized protein</fullName>
    </submittedName>
</protein>
<proteinExistence type="predicted"/>
<organism evidence="1 2">
    <name type="scientific">Rhizobium mongolense</name>
    <dbReference type="NCBI Taxonomy" id="57676"/>
    <lineage>
        <taxon>Bacteria</taxon>
        <taxon>Pseudomonadati</taxon>
        <taxon>Pseudomonadota</taxon>
        <taxon>Alphaproteobacteria</taxon>
        <taxon>Hyphomicrobiales</taxon>
        <taxon>Rhizobiaceae</taxon>
        <taxon>Rhizobium/Agrobacterium group</taxon>
        <taxon>Rhizobium</taxon>
    </lineage>
</organism>
<evidence type="ECO:0000313" key="1">
    <source>
        <dbReference type="EMBL" id="MBB4273474.1"/>
    </source>
</evidence>
<comment type="caution">
    <text evidence="1">The sequence shown here is derived from an EMBL/GenBank/DDBJ whole genome shotgun (WGS) entry which is preliminary data.</text>
</comment>
<evidence type="ECO:0000313" key="2">
    <source>
        <dbReference type="Proteomes" id="UP000533641"/>
    </source>
</evidence>
<sequence length="81" mass="9090">MTDLVADGEQAVEGRAVLPPSVPAEDELLEVVVEVSARTPWKTPIIQRFISENTRCMRLNQRCAGSFPTTFEECFRPGIPW</sequence>
<gene>
    <name evidence="1" type="ORF">GGE12_001228</name>
</gene>
<name>A0A7W6RJA3_9HYPH</name>
<dbReference type="EMBL" id="JACIGM010000002">
    <property type="protein sequence ID" value="MBB4273474.1"/>
    <property type="molecule type" value="Genomic_DNA"/>
</dbReference>
<reference evidence="1 2" key="1">
    <citation type="submission" date="2020-08" db="EMBL/GenBank/DDBJ databases">
        <title>Genomic Encyclopedia of Type Strains, Phase IV (KMG-V): Genome sequencing to study the core and pangenomes of soil and plant-associated prokaryotes.</title>
        <authorList>
            <person name="Whitman W."/>
        </authorList>
    </citation>
    <scope>NUCLEOTIDE SEQUENCE [LARGE SCALE GENOMIC DNA]</scope>
    <source>
        <strain evidence="1 2">SEMIA 402</strain>
    </source>
</reference>
<dbReference type="AlphaFoldDB" id="A0A7W6RJA3"/>
<dbReference type="Proteomes" id="UP000533641">
    <property type="component" value="Unassembled WGS sequence"/>
</dbReference>
<accession>A0A7W6RJA3</accession>